<gene>
    <name evidence="2" type="ORF">A19Y_2881</name>
</gene>
<dbReference type="Proteomes" id="UP000027395">
    <property type="component" value="Chromosome"/>
</dbReference>
<dbReference type="AlphaFoldDB" id="A0A073CUR5"/>
<feature type="compositionally biased region" description="Polar residues" evidence="1">
    <location>
        <begin position="117"/>
        <end position="153"/>
    </location>
</feature>
<feature type="compositionally biased region" description="Low complexity" evidence="1">
    <location>
        <begin position="211"/>
        <end position="232"/>
    </location>
</feature>
<feature type="compositionally biased region" description="Polar residues" evidence="1">
    <location>
        <begin position="184"/>
        <end position="210"/>
    </location>
</feature>
<protein>
    <submittedName>
        <fullName evidence="2">DNA-directed RNA polymerase II subunit RPB1</fullName>
        <ecNumber evidence="2">2.7.7.6</ecNumber>
    </submittedName>
</protein>
<keyword evidence="2" id="KW-0548">Nucleotidyltransferase</keyword>
<reference evidence="2 3" key="1">
    <citation type="journal article" date="2014" name="Appl. Environ. Microbiol.">
        <title>Elucidation of insertion elements encoded on plasmids and in vitro construction of shuttle vectors from the toxic cyanobacterium Planktothrix.</title>
        <authorList>
            <person name="Christiansen G."/>
            <person name="Goesmann A."/>
            <person name="Kurmayer R."/>
        </authorList>
    </citation>
    <scope>NUCLEOTIDE SEQUENCE [LARGE SCALE GENOMIC DNA]</scope>
    <source>
        <strain evidence="2 3">NIVA-CYA 126/8</strain>
    </source>
</reference>
<proteinExistence type="predicted"/>
<accession>A0A073CUR5</accession>
<dbReference type="EC" id="2.7.7.6" evidence="2"/>
<keyword evidence="3" id="KW-1185">Reference proteome</keyword>
<feature type="region of interest" description="Disordered" evidence="1">
    <location>
        <begin position="184"/>
        <end position="263"/>
    </location>
</feature>
<dbReference type="STRING" id="388467.A19Y_2881"/>
<keyword evidence="2" id="KW-0808">Transferase</keyword>
<feature type="region of interest" description="Disordered" evidence="1">
    <location>
        <begin position="96"/>
        <end position="171"/>
    </location>
</feature>
<name>A0A073CUR5_PLAA1</name>
<dbReference type="EMBL" id="CM002803">
    <property type="protein sequence ID" value="KEI67740.1"/>
    <property type="molecule type" value="Genomic_DNA"/>
</dbReference>
<sequence length="380" mass="40356">MRFLLQPRIWGSVSVLAVVGIFFWQFSENPEWFSLDAESTLNPSNSGSQLTPEQQAIAADIDNSKVLLEALGSNNSLISPLNFNSEVNKDLLKQTQNTDKKLEPSPRSNPLLDSLFPPSNSTNQPPVGENSPKTSNLPNPVSENSPTTTNSNLGLKGLGSPVTETTNPETAKTSLQQAMQNYLQTQETENTDSAAPSNTNDTSKNSLITDTNSANNPPNSLTNSNSALNPSPGTAVGVTPFTGTPTLTGQVNQPSWSVPRDNPNSAVGTVPLPPINPYQTNVTLPPVVPTVPTVTPGTVPNSGYSNFNSLPLNNTVPSYSVTPNMGINSTVQPNNYITPGNINPNIQQGQIGQTQPNFSVPNRVPGRYIGGGEINTFANP</sequence>
<dbReference type="GO" id="GO:0000428">
    <property type="term" value="C:DNA-directed RNA polymerase complex"/>
    <property type="evidence" value="ECO:0007669"/>
    <property type="project" value="UniProtKB-KW"/>
</dbReference>
<evidence type="ECO:0000313" key="2">
    <source>
        <dbReference type="EMBL" id="KEI67740.1"/>
    </source>
</evidence>
<dbReference type="HOGENOM" id="CLU_601090_0_0_3"/>
<dbReference type="eggNOG" id="ENOG5032UXX">
    <property type="taxonomic scope" value="Bacteria"/>
</dbReference>
<dbReference type="PATRIC" id="fig|388467.6.peg.2828"/>
<dbReference type="GO" id="GO:0003899">
    <property type="term" value="F:DNA-directed RNA polymerase activity"/>
    <property type="evidence" value="ECO:0007669"/>
    <property type="project" value="UniProtKB-EC"/>
</dbReference>
<keyword evidence="2" id="KW-0240">DNA-directed RNA polymerase</keyword>
<organism evidence="2 3">
    <name type="scientific">Planktothrix agardhii (strain NIVA-CYA 126/8)</name>
    <dbReference type="NCBI Taxonomy" id="388467"/>
    <lineage>
        <taxon>Bacteria</taxon>
        <taxon>Bacillati</taxon>
        <taxon>Cyanobacteriota</taxon>
        <taxon>Cyanophyceae</taxon>
        <taxon>Oscillatoriophycideae</taxon>
        <taxon>Oscillatoriales</taxon>
        <taxon>Microcoleaceae</taxon>
        <taxon>Planktothrix</taxon>
    </lineage>
</organism>
<feature type="compositionally biased region" description="Polar residues" evidence="1">
    <location>
        <begin position="162"/>
        <end position="171"/>
    </location>
</feature>
<feature type="compositionally biased region" description="Polar residues" evidence="1">
    <location>
        <begin position="241"/>
        <end position="263"/>
    </location>
</feature>
<evidence type="ECO:0000313" key="3">
    <source>
        <dbReference type="Proteomes" id="UP000027395"/>
    </source>
</evidence>
<keyword evidence="2" id="KW-0804">Transcription</keyword>
<evidence type="ECO:0000256" key="1">
    <source>
        <dbReference type="SAM" id="MobiDB-lite"/>
    </source>
</evidence>